<dbReference type="AlphaFoldDB" id="A0A3P3QVI0"/>
<evidence type="ECO:0000313" key="8">
    <source>
        <dbReference type="EMBL" id="RRJ25276.1"/>
    </source>
</evidence>
<evidence type="ECO:0000256" key="4">
    <source>
        <dbReference type="ARBA" id="ARBA00022777"/>
    </source>
</evidence>
<dbReference type="InterPro" id="IPR005467">
    <property type="entry name" value="His_kinase_dom"/>
</dbReference>
<name>A0A3P3QVI0_9FIRM</name>
<dbReference type="InterPro" id="IPR036890">
    <property type="entry name" value="HATPase_C_sf"/>
</dbReference>
<dbReference type="Gene3D" id="3.30.565.10">
    <property type="entry name" value="Histidine kinase-like ATPase, C-terminal domain"/>
    <property type="match status" value="2"/>
</dbReference>
<sequence length="761" mass="87374">MAKISFNVDAYTARLIGRENVSKLNGAIIELVKNTYDADATICVLYYEKTTNSLYIADNGCGMTKDVIIKHWMTIGRSTKKKQFISKSGRVQTGAKGIGRFALDRISDTCEMFTASTEGKLIWKVDWEDFSKSDNITDVTADLYEPTISIDEFLDDVINCEVKKIISNNFKNTGTIFKLTSLRDSWNDNVIKKIKDDLITLIPYEMKSEFQVYFFDEQNTSEDADILDVENAFSYDYKVEFNVLIDGKTYIKIHRNEFDFGDRFDEIITQAEFTSEDERYFKGEYICIETNFAHMLPKRGEQLKNTIGEFSGVLYFEKVTYSKTDAEKYFYELSNNRNNERDIFGGIKIYRDSFRVRPYGEPKTSDYDWLLLAGRKNKSPAAPSHQTGAWRVNADQIIGSIFISRMNITLPDQSNREGIVETKEFVLLKEFLINVIQEFEKDRQYVFRKLDARYDKITEASRIQAEINKKAEEAKAAREKYDFLGDSSECNQKLGSDKSYIDPEKAKTALDHKDTVIKNLEDENRLLRTLATTGIVTNTYVHEIKDITHKLSRKIVMAKEALELDGNLEDGLKYLNEANVMRESLNSWFKVTIGSVTRDKRTMKKTDLNFLISQTVKSWKETLKNISIDLEFQEPEIQLKCFPYDIESIFSNLIANSVSSFESCFSDNKSIKIVVSASDKEIIIKYSDSGQGLSLAYKNNPKKILEPMESDRRNEMGETIGTGMGMWIINRTVADYNGSIDLSDNTKHTSGFYATIKLIKK</sequence>
<keyword evidence="5" id="KW-0067">ATP-binding</keyword>
<dbReference type="InterPro" id="IPR003594">
    <property type="entry name" value="HATPase_dom"/>
</dbReference>
<accession>A0A3P3QVI0</accession>
<dbReference type="GO" id="GO:0005524">
    <property type="term" value="F:ATP binding"/>
    <property type="evidence" value="ECO:0007669"/>
    <property type="project" value="UniProtKB-KW"/>
</dbReference>
<reference evidence="8 9" key="1">
    <citation type="submission" date="2018-11" db="EMBL/GenBank/DDBJ databases">
        <title>Genome sequencing of Lachnoanaerobaculum sp. KCOM 2030 (= ChDC B114).</title>
        <authorList>
            <person name="Kook J.-K."/>
            <person name="Park S.-N."/>
            <person name="Lim Y.K."/>
        </authorList>
    </citation>
    <scope>NUCLEOTIDE SEQUENCE [LARGE SCALE GENOMIC DNA]</scope>
    <source>
        <strain evidence="8 9">KCOM 2030</strain>
    </source>
</reference>
<evidence type="ECO:0000256" key="2">
    <source>
        <dbReference type="ARBA" id="ARBA00022679"/>
    </source>
</evidence>
<dbReference type="EMBL" id="RRCO01000004">
    <property type="protein sequence ID" value="RRJ25276.1"/>
    <property type="molecule type" value="Genomic_DNA"/>
</dbReference>
<proteinExistence type="predicted"/>
<keyword evidence="6" id="KW-0902">Two-component regulatory system</keyword>
<dbReference type="PANTHER" id="PTHR43065:SF10">
    <property type="entry name" value="PEROXIDE STRESS-ACTIVATED HISTIDINE KINASE MAK3"/>
    <property type="match status" value="1"/>
</dbReference>
<dbReference type="OrthoDB" id="9816482at2"/>
<gene>
    <name evidence="8" type="ORF">EHV10_10295</name>
</gene>
<keyword evidence="1" id="KW-0597">Phosphoprotein</keyword>
<keyword evidence="3" id="KW-0547">Nucleotide-binding</keyword>
<evidence type="ECO:0000256" key="6">
    <source>
        <dbReference type="ARBA" id="ARBA00023012"/>
    </source>
</evidence>
<dbReference type="Pfam" id="PF02518">
    <property type="entry name" value="HATPase_c"/>
    <property type="match status" value="1"/>
</dbReference>
<protein>
    <submittedName>
        <fullName evidence="8">Sensor histidine kinase</fullName>
    </submittedName>
</protein>
<dbReference type="PANTHER" id="PTHR43065">
    <property type="entry name" value="SENSOR HISTIDINE KINASE"/>
    <property type="match status" value="1"/>
</dbReference>
<dbReference type="GO" id="GO:0016301">
    <property type="term" value="F:kinase activity"/>
    <property type="evidence" value="ECO:0007669"/>
    <property type="project" value="UniProtKB-KW"/>
</dbReference>
<dbReference type="SUPFAM" id="SSF55874">
    <property type="entry name" value="ATPase domain of HSP90 chaperone/DNA topoisomerase II/histidine kinase"/>
    <property type="match status" value="2"/>
</dbReference>
<feature type="domain" description="Histidine kinase" evidence="7">
    <location>
        <begin position="546"/>
        <end position="761"/>
    </location>
</feature>
<dbReference type="PROSITE" id="PS50109">
    <property type="entry name" value="HIS_KIN"/>
    <property type="match status" value="1"/>
</dbReference>
<dbReference type="Pfam" id="PF13589">
    <property type="entry name" value="HATPase_c_3"/>
    <property type="match status" value="1"/>
</dbReference>
<evidence type="ECO:0000256" key="3">
    <source>
        <dbReference type="ARBA" id="ARBA00022741"/>
    </source>
</evidence>
<evidence type="ECO:0000256" key="5">
    <source>
        <dbReference type="ARBA" id="ARBA00022840"/>
    </source>
</evidence>
<comment type="caution">
    <text evidence="8">The sequence shown here is derived from an EMBL/GenBank/DDBJ whole genome shotgun (WGS) entry which is preliminary data.</text>
</comment>
<evidence type="ECO:0000259" key="7">
    <source>
        <dbReference type="PROSITE" id="PS50109"/>
    </source>
</evidence>
<organism evidence="8 9">
    <name type="scientific">Lachnoanaerobaculum gingivalis</name>
    <dbReference type="NCBI Taxonomy" id="2490855"/>
    <lineage>
        <taxon>Bacteria</taxon>
        <taxon>Bacillati</taxon>
        <taxon>Bacillota</taxon>
        <taxon>Clostridia</taxon>
        <taxon>Lachnospirales</taxon>
        <taxon>Lachnospiraceae</taxon>
        <taxon>Lachnoanaerobaculum</taxon>
    </lineage>
</organism>
<keyword evidence="9" id="KW-1185">Reference proteome</keyword>
<evidence type="ECO:0000256" key="1">
    <source>
        <dbReference type="ARBA" id="ARBA00022553"/>
    </source>
</evidence>
<dbReference type="GO" id="GO:0000160">
    <property type="term" value="P:phosphorelay signal transduction system"/>
    <property type="evidence" value="ECO:0007669"/>
    <property type="project" value="UniProtKB-KW"/>
</dbReference>
<keyword evidence="2" id="KW-0808">Transferase</keyword>
<evidence type="ECO:0000313" key="9">
    <source>
        <dbReference type="Proteomes" id="UP000272490"/>
    </source>
</evidence>
<keyword evidence="4 8" id="KW-0418">Kinase</keyword>
<dbReference type="Proteomes" id="UP000272490">
    <property type="component" value="Unassembled WGS sequence"/>
</dbReference>
<dbReference type="RefSeq" id="WP_128674577.1">
    <property type="nucleotide sequence ID" value="NZ_RRCO01000004.1"/>
</dbReference>